<dbReference type="Proteomes" id="UP000053237">
    <property type="component" value="Unassembled WGS sequence"/>
</dbReference>
<dbReference type="Gene3D" id="3.30.1520.10">
    <property type="entry name" value="Phox-like domain"/>
    <property type="match status" value="1"/>
</dbReference>
<evidence type="ECO:0000313" key="3">
    <source>
        <dbReference type="Proteomes" id="UP000053237"/>
    </source>
</evidence>
<evidence type="ECO:0000313" key="2">
    <source>
        <dbReference type="EMBL" id="CCI48118.1"/>
    </source>
</evidence>
<dbReference type="InterPro" id="IPR001683">
    <property type="entry name" value="PX_dom"/>
</dbReference>
<feature type="domain" description="PX" evidence="1">
    <location>
        <begin position="68"/>
        <end position="191"/>
    </location>
</feature>
<reference evidence="2 3" key="1">
    <citation type="submission" date="2012-05" db="EMBL/GenBank/DDBJ databases">
        <title>Recombination and specialization in a pathogen metapopulation.</title>
        <authorList>
            <person name="Gardiner A."/>
            <person name="Kemen E."/>
            <person name="Schultz-Larsen T."/>
            <person name="MacLean D."/>
            <person name="Van Oosterhout C."/>
            <person name="Jones J.D.G."/>
        </authorList>
    </citation>
    <scope>NUCLEOTIDE SEQUENCE [LARGE SCALE GENOMIC DNA]</scope>
    <source>
        <strain evidence="2 3">Ac Nc2</strain>
    </source>
</reference>
<dbReference type="InterPro" id="IPR036871">
    <property type="entry name" value="PX_dom_sf"/>
</dbReference>
<protein>
    <recommendedName>
        <fullName evidence="1">PX domain-containing protein</fullName>
    </recommendedName>
</protein>
<proteinExistence type="predicted"/>
<keyword evidence="3" id="KW-1185">Reference proteome</keyword>
<organism evidence="2 3">
    <name type="scientific">Albugo candida</name>
    <dbReference type="NCBI Taxonomy" id="65357"/>
    <lineage>
        <taxon>Eukaryota</taxon>
        <taxon>Sar</taxon>
        <taxon>Stramenopiles</taxon>
        <taxon>Oomycota</taxon>
        <taxon>Peronosporomycetes</taxon>
        <taxon>Albuginales</taxon>
        <taxon>Albuginaceae</taxon>
        <taxon>Albugo</taxon>
    </lineage>
</organism>
<dbReference type="OrthoDB" id="167246at2759"/>
<dbReference type="CDD" id="cd06093">
    <property type="entry name" value="PX_domain"/>
    <property type="match status" value="1"/>
</dbReference>
<dbReference type="AlphaFoldDB" id="A0A024GP40"/>
<dbReference type="PROSITE" id="PS50195">
    <property type="entry name" value="PX"/>
    <property type="match status" value="1"/>
</dbReference>
<dbReference type="SUPFAM" id="SSF64268">
    <property type="entry name" value="PX domain"/>
    <property type="match status" value="1"/>
</dbReference>
<comment type="caution">
    <text evidence="2">The sequence shown here is derived from an EMBL/GenBank/DDBJ whole genome shotgun (WGS) entry which is preliminary data.</text>
</comment>
<dbReference type="EMBL" id="CAIX01000205">
    <property type="protein sequence ID" value="CCI48118.1"/>
    <property type="molecule type" value="Genomic_DNA"/>
</dbReference>
<accession>A0A024GP40</accession>
<evidence type="ECO:0000259" key="1">
    <source>
        <dbReference type="PROSITE" id="PS50195"/>
    </source>
</evidence>
<gene>
    <name evidence="2" type="ORF">BN9_091800</name>
</gene>
<name>A0A024GP40_9STRA</name>
<dbReference type="GO" id="GO:0035091">
    <property type="term" value="F:phosphatidylinositol binding"/>
    <property type="evidence" value="ECO:0007669"/>
    <property type="project" value="InterPro"/>
</dbReference>
<dbReference type="InParanoid" id="A0A024GP40"/>
<sequence length="240" mass="28092">MEAQKRDNYSLDKFSRAAKLQPISSLGEEMPYESFQRLHSFRVHGAVQNHRKGALDFIIEVKCTIRRMDDMFSPALMKNYHDDTQTFPHHEIHSIENEKTRNITICNVYTIYRSFHEFELLHSAVGSVMRGTLPVLPRENTLRNFFWGESPQAIEKKQLAIEKILYTIEQNPSASYSRAYLDFVSNTAQDRQYDLKKVTPTQHEIRARDRSKFMRISKSLLSETESLDWTDRGLSRRSIG</sequence>